<dbReference type="InterPro" id="IPR006052">
    <property type="entry name" value="TNF_dom"/>
</dbReference>
<dbReference type="GO" id="GO:0006955">
    <property type="term" value="P:immune response"/>
    <property type="evidence" value="ECO:0007669"/>
    <property type="project" value="InterPro"/>
</dbReference>
<dbReference type="GO" id="GO:0016020">
    <property type="term" value="C:membrane"/>
    <property type="evidence" value="ECO:0007669"/>
    <property type="project" value="InterPro"/>
</dbReference>
<evidence type="ECO:0000313" key="3">
    <source>
        <dbReference type="Ensembl" id="ENSLCAP00010039464.1"/>
    </source>
</evidence>
<sequence length="149" mass="17293">MTRQNERLNEKFDLLFVPHPSGSLPAHNRSDELYLTWDVMFGENYNKEKRAIVIPDIGVYFIYVRLTLKCQDEDAMFKRFYVALHKWNEGYNITQLLTDAWDGIVCTPGGLRSVFVGQLFDLLEGDHVMVWIGKGYELIMKSSFGAYLT</sequence>
<dbReference type="AlphaFoldDB" id="A0A4W6EK68"/>
<reference evidence="3" key="2">
    <citation type="submission" date="2025-08" db="UniProtKB">
        <authorList>
            <consortium name="Ensembl"/>
        </authorList>
    </citation>
    <scope>IDENTIFICATION</scope>
</reference>
<proteinExistence type="inferred from homology"/>
<reference evidence="4" key="1">
    <citation type="submission" date="2015-09" db="EMBL/GenBank/DDBJ databases">
        <authorList>
            <person name="Sai Rama Sridatta P."/>
        </authorList>
    </citation>
    <scope>NUCLEOTIDE SEQUENCE [LARGE SCALE GENOMIC DNA]</scope>
</reference>
<dbReference type="InParanoid" id="A0A4W6EK68"/>
<evidence type="ECO:0000256" key="1">
    <source>
        <dbReference type="ARBA" id="ARBA00008670"/>
    </source>
</evidence>
<keyword evidence="4" id="KW-1185">Reference proteome</keyword>
<evidence type="ECO:0000259" key="2">
    <source>
        <dbReference type="Pfam" id="PF00229"/>
    </source>
</evidence>
<dbReference type="Ensembl" id="ENSLCAT00010040393.1">
    <property type="protein sequence ID" value="ENSLCAP00010039464.1"/>
    <property type="gene ID" value="ENSLCAG00010018433.1"/>
</dbReference>
<dbReference type="Gene3D" id="2.60.120.40">
    <property type="match status" value="1"/>
</dbReference>
<dbReference type="GeneTree" id="ENSGT00940000177239"/>
<feature type="domain" description="THD" evidence="2">
    <location>
        <begin position="42"/>
        <end position="147"/>
    </location>
</feature>
<dbReference type="InterPro" id="IPR008983">
    <property type="entry name" value="Tumour_necrosis_fac-like_dom"/>
</dbReference>
<name>A0A4W6EK68_LATCA</name>
<accession>A0A4W6EK68</accession>
<dbReference type="SUPFAM" id="SSF49842">
    <property type="entry name" value="TNF-like"/>
    <property type="match status" value="1"/>
</dbReference>
<comment type="similarity">
    <text evidence="1">Belongs to the tumor necrosis factor family.</text>
</comment>
<dbReference type="GO" id="GO:0005164">
    <property type="term" value="F:tumor necrosis factor receptor binding"/>
    <property type="evidence" value="ECO:0007669"/>
    <property type="project" value="InterPro"/>
</dbReference>
<reference evidence="3" key="3">
    <citation type="submission" date="2025-09" db="UniProtKB">
        <authorList>
            <consortium name="Ensembl"/>
        </authorList>
    </citation>
    <scope>IDENTIFICATION</scope>
</reference>
<dbReference type="Proteomes" id="UP000314980">
    <property type="component" value="Unassembled WGS sequence"/>
</dbReference>
<organism evidence="3 4">
    <name type="scientific">Lates calcarifer</name>
    <name type="common">Barramundi</name>
    <name type="synonym">Holocentrus calcarifer</name>
    <dbReference type="NCBI Taxonomy" id="8187"/>
    <lineage>
        <taxon>Eukaryota</taxon>
        <taxon>Metazoa</taxon>
        <taxon>Chordata</taxon>
        <taxon>Craniata</taxon>
        <taxon>Vertebrata</taxon>
        <taxon>Euteleostomi</taxon>
        <taxon>Actinopterygii</taxon>
        <taxon>Neopterygii</taxon>
        <taxon>Teleostei</taxon>
        <taxon>Neoteleostei</taxon>
        <taxon>Acanthomorphata</taxon>
        <taxon>Carangaria</taxon>
        <taxon>Carangaria incertae sedis</taxon>
        <taxon>Centropomidae</taxon>
        <taxon>Lates</taxon>
    </lineage>
</organism>
<dbReference type="Pfam" id="PF00229">
    <property type="entry name" value="TNF"/>
    <property type="match status" value="1"/>
</dbReference>
<protein>
    <recommendedName>
        <fullName evidence="2">THD domain-containing protein</fullName>
    </recommendedName>
</protein>
<evidence type="ECO:0000313" key="4">
    <source>
        <dbReference type="Proteomes" id="UP000314980"/>
    </source>
</evidence>